<keyword evidence="7" id="KW-1005">Bacterial flagellum biogenesis</keyword>
<sequence>MKPFALARVLQLAERKLETQARAVKFAHGIWLRARGRQVRLTAVRDAHITQLAVELRGGVSAEQLQEKNRLQLAQAADRQVAQATIDAAYREWQARLAEWMQEENRVKALRLLEQRHLEQAAIQGKRIEQRQHNELVELMHGRTAGGWRAR</sequence>
<evidence type="ECO:0000313" key="11">
    <source>
        <dbReference type="EMBL" id="NDP48408.1"/>
    </source>
</evidence>
<dbReference type="GO" id="GO:0015031">
    <property type="term" value="P:protein transport"/>
    <property type="evidence" value="ECO:0007669"/>
    <property type="project" value="UniProtKB-KW"/>
</dbReference>
<evidence type="ECO:0000256" key="9">
    <source>
        <dbReference type="ARBA" id="ARBA00023136"/>
    </source>
</evidence>
<organism evidence="11 12">
    <name type="scientific">Sulfuriferula multivorans</name>
    <dbReference type="NCBI Taxonomy" id="1559896"/>
    <lineage>
        <taxon>Bacteria</taxon>
        <taxon>Pseudomonadati</taxon>
        <taxon>Pseudomonadota</taxon>
        <taxon>Betaproteobacteria</taxon>
        <taxon>Nitrosomonadales</taxon>
        <taxon>Sulfuricellaceae</taxon>
        <taxon>Sulfuriferula</taxon>
    </lineage>
</organism>
<comment type="caution">
    <text evidence="11">The sequence shown here is derived from an EMBL/GenBank/DDBJ whole genome shotgun (WGS) entry which is preliminary data.</text>
</comment>
<proteinExistence type="inferred from homology"/>
<evidence type="ECO:0000256" key="6">
    <source>
        <dbReference type="ARBA" id="ARBA00022500"/>
    </source>
</evidence>
<keyword evidence="8" id="KW-0653">Protein transport</keyword>
<name>A0A7C9P8H6_9PROT</name>
<gene>
    <name evidence="11" type="ORF">GZ085_08480</name>
</gene>
<evidence type="ECO:0000256" key="5">
    <source>
        <dbReference type="ARBA" id="ARBA00022475"/>
    </source>
</evidence>
<evidence type="ECO:0000256" key="3">
    <source>
        <dbReference type="ARBA" id="ARBA00020392"/>
    </source>
</evidence>
<dbReference type="AlphaFoldDB" id="A0A7C9P8H6"/>
<evidence type="ECO:0000256" key="1">
    <source>
        <dbReference type="ARBA" id="ARBA00004413"/>
    </source>
</evidence>
<evidence type="ECO:0000256" key="7">
    <source>
        <dbReference type="ARBA" id="ARBA00022795"/>
    </source>
</evidence>
<dbReference type="EMBL" id="JAAFGW010000113">
    <property type="protein sequence ID" value="NDP48408.1"/>
    <property type="molecule type" value="Genomic_DNA"/>
</dbReference>
<accession>A0A7C9P8H6</accession>
<dbReference type="Pfam" id="PF02050">
    <property type="entry name" value="FliJ"/>
    <property type="match status" value="1"/>
</dbReference>
<dbReference type="Gene3D" id="1.10.287.1700">
    <property type="match status" value="1"/>
</dbReference>
<keyword evidence="6" id="KW-0145">Chemotaxis</keyword>
<evidence type="ECO:0000313" key="12">
    <source>
        <dbReference type="Proteomes" id="UP000483432"/>
    </source>
</evidence>
<dbReference type="GO" id="GO:0006935">
    <property type="term" value="P:chemotaxis"/>
    <property type="evidence" value="ECO:0007669"/>
    <property type="project" value="UniProtKB-KW"/>
</dbReference>
<comment type="similarity">
    <text evidence="2">Belongs to the FliJ family.</text>
</comment>
<dbReference type="GO" id="GO:0071973">
    <property type="term" value="P:bacterial-type flagellum-dependent cell motility"/>
    <property type="evidence" value="ECO:0007669"/>
    <property type="project" value="InterPro"/>
</dbReference>
<evidence type="ECO:0000256" key="8">
    <source>
        <dbReference type="ARBA" id="ARBA00022927"/>
    </source>
</evidence>
<evidence type="ECO:0000256" key="4">
    <source>
        <dbReference type="ARBA" id="ARBA00022448"/>
    </source>
</evidence>
<comment type="subcellular location">
    <subcellularLocation>
        <location evidence="1">Cell membrane</location>
        <topology evidence="1">Peripheral membrane protein</topology>
        <orientation evidence="1">Cytoplasmic side</orientation>
    </subcellularLocation>
</comment>
<dbReference type="InterPro" id="IPR012823">
    <property type="entry name" value="Flagell_FliJ"/>
</dbReference>
<keyword evidence="5" id="KW-1003">Cell membrane</keyword>
<dbReference type="GO" id="GO:0005886">
    <property type="term" value="C:plasma membrane"/>
    <property type="evidence" value="ECO:0007669"/>
    <property type="project" value="UniProtKB-SubCell"/>
</dbReference>
<keyword evidence="10" id="KW-1006">Bacterial flagellum protein export</keyword>
<keyword evidence="4" id="KW-0813">Transport</keyword>
<keyword evidence="9" id="KW-0472">Membrane</keyword>
<dbReference type="GO" id="GO:0009288">
    <property type="term" value="C:bacterial-type flagellum"/>
    <property type="evidence" value="ECO:0007669"/>
    <property type="project" value="InterPro"/>
</dbReference>
<dbReference type="InterPro" id="IPR053716">
    <property type="entry name" value="Flag_assembly_chemotaxis_eff"/>
</dbReference>
<evidence type="ECO:0000256" key="2">
    <source>
        <dbReference type="ARBA" id="ARBA00010004"/>
    </source>
</evidence>
<evidence type="ECO:0000256" key="10">
    <source>
        <dbReference type="ARBA" id="ARBA00023225"/>
    </source>
</evidence>
<dbReference type="Proteomes" id="UP000483432">
    <property type="component" value="Unassembled WGS sequence"/>
</dbReference>
<protein>
    <recommendedName>
        <fullName evidence="3">Flagellar FliJ protein</fullName>
    </recommendedName>
</protein>
<reference evidence="11 12" key="1">
    <citation type="submission" date="2019-09" db="EMBL/GenBank/DDBJ databases">
        <title>H2 Metabolism Revealed by Metagenomic Analysis in Subglacial Sediment of East Antarctica.</title>
        <authorList>
            <person name="Yang Z."/>
            <person name="Zhang Y."/>
            <person name="Lv Y."/>
            <person name="Yan W."/>
            <person name="Xiao X."/>
            <person name="Sun B."/>
            <person name="Ma H."/>
        </authorList>
    </citation>
    <scope>NUCLEOTIDE SEQUENCE [LARGE SCALE GENOMIC DNA]</scope>
    <source>
        <strain evidence="11">Bin2_2</strain>
    </source>
</reference>
<dbReference type="GO" id="GO:0044781">
    <property type="term" value="P:bacterial-type flagellum organization"/>
    <property type="evidence" value="ECO:0007669"/>
    <property type="project" value="UniProtKB-KW"/>
</dbReference>